<dbReference type="Proteomes" id="UP001311232">
    <property type="component" value="Unassembled WGS sequence"/>
</dbReference>
<dbReference type="InterPro" id="IPR015631">
    <property type="entry name" value="CD2/SLAM_rcpt"/>
</dbReference>
<dbReference type="EMBL" id="JAHHUM010001479">
    <property type="protein sequence ID" value="KAK5611432.1"/>
    <property type="molecule type" value="Genomic_DNA"/>
</dbReference>
<dbReference type="Gene3D" id="2.60.40.10">
    <property type="entry name" value="Immunoglobulins"/>
    <property type="match status" value="2"/>
</dbReference>
<evidence type="ECO:0000256" key="1">
    <source>
        <dbReference type="ARBA" id="ARBA00004370"/>
    </source>
</evidence>
<dbReference type="PANTHER" id="PTHR12080">
    <property type="entry name" value="SIGNALING LYMPHOCYTIC ACTIVATION MOLECULE"/>
    <property type="match status" value="1"/>
</dbReference>
<dbReference type="InterPro" id="IPR036179">
    <property type="entry name" value="Ig-like_dom_sf"/>
</dbReference>
<evidence type="ECO:0000259" key="8">
    <source>
        <dbReference type="PROSITE" id="PS50835"/>
    </source>
</evidence>
<comment type="caution">
    <text evidence="9">The sequence shown here is derived from an EMBL/GenBank/DDBJ whole genome shotgun (WGS) entry which is preliminary data.</text>
</comment>
<gene>
    <name evidence="9" type="ORF">CRENBAI_016902</name>
</gene>
<evidence type="ECO:0000313" key="10">
    <source>
        <dbReference type="Proteomes" id="UP001311232"/>
    </source>
</evidence>
<feature type="chain" id="PRO_5043575269" description="Ig-like domain-containing protein" evidence="7">
    <location>
        <begin position="22"/>
        <end position="350"/>
    </location>
</feature>
<dbReference type="PROSITE" id="PS50835">
    <property type="entry name" value="IG_LIKE"/>
    <property type="match status" value="1"/>
</dbReference>
<keyword evidence="3 6" id="KW-0472">Membrane</keyword>
<keyword evidence="6" id="KW-1133">Transmembrane helix</keyword>
<protein>
    <recommendedName>
        <fullName evidence="8">Ig-like domain-containing protein</fullName>
    </recommendedName>
</protein>
<comment type="subcellular location">
    <subcellularLocation>
        <location evidence="1">Membrane</location>
    </subcellularLocation>
</comment>
<dbReference type="GO" id="GO:0016020">
    <property type="term" value="C:membrane"/>
    <property type="evidence" value="ECO:0007669"/>
    <property type="project" value="UniProtKB-SubCell"/>
</dbReference>
<feature type="transmembrane region" description="Helical" evidence="6">
    <location>
        <begin position="254"/>
        <end position="278"/>
    </location>
</feature>
<dbReference type="SUPFAM" id="SSF48726">
    <property type="entry name" value="Immunoglobulin"/>
    <property type="match status" value="1"/>
</dbReference>
<evidence type="ECO:0000256" key="6">
    <source>
        <dbReference type="SAM" id="Phobius"/>
    </source>
</evidence>
<evidence type="ECO:0000256" key="2">
    <source>
        <dbReference type="ARBA" id="ARBA00022729"/>
    </source>
</evidence>
<feature type="region of interest" description="Disordered" evidence="5">
    <location>
        <begin position="322"/>
        <end position="350"/>
    </location>
</feature>
<organism evidence="9 10">
    <name type="scientific">Crenichthys baileyi</name>
    <name type="common">White River springfish</name>
    <dbReference type="NCBI Taxonomy" id="28760"/>
    <lineage>
        <taxon>Eukaryota</taxon>
        <taxon>Metazoa</taxon>
        <taxon>Chordata</taxon>
        <taxon>Craniata</taxon>
        <taxon>Vertebrata</taxon>
        <taxon>Euteleostomi</taxon>
        <taxon>Actinopterygii</taxon>
        <taxon>Neopterygii</taxon>
        <taxon>Teleostei</taxon>
        <taxon>Neoteleostei</taxon>
        <taxon>Acanthomorphata</taxon>
        <taxon>Ovalentaria</taxon>
        <taxon>Atherinomorphae</taxon>
        <taxon>Cyprinodontiformes</taxon>
        <taxon>Goodeidae</taxon>
        <taxon>Crenichthys</taxon>
    </lineage>
</organism>
<proteinExistence type="predicted"/>
<reference evidence="9 10" key="1">
    <citation type="submission" date="2021-06" db="EMBL/GenBank/DDBJ databases">
        <authorList>
            <person name="Palmer J.M."/>
        </authorList>
    </citation>
    <scope>NUCLEOTIDE SEQUENCE [LARGE SCALE GENOMIC DNA]</scope>
    <source>
        <strain evidence="9 10">MEX-2019</strain>
        <tissue evidence="9">Muscle</tissue>
    </source>
</reference>
<evidence type="ECO:0000256" key="7">
    <source>
        <dbReference type="SAM" id="SignalP"/>
    </source>
</evidence>
<keyword evidence="4" id="KW-0325">Glycoprotein</keyword>
<accession>A0AAV9RRI2</accession>
<dbReference type="InterPro" id="IPR007110">
    <property type="entry name" value="Ig-like_dom"/>
</dbReference>
<keyword evidence="10" id="KW-1185">Reference proteome</keyword>
<dbReference type="InterPro" id="IPR013783">
    <property type="entry name" value="Ig-like_fold"/>
</dbReference>
<evidence type="ECO:0000256" key="3">
    <source>
        <dbReference type="ARBA" id="ARBA00023136"/>
    </source>
</evidence>
<evidence type="ECO:0000256" key="5">
    <source>
        <dbReference type="SAM" id="MobiDB-lite"/>
    </source>
</evidence>
<keyword evidence="2 7" id="KW-0732">Signal</keyword>
<dbReference type="PANTHER" id="PTHR12080:SF111">
    <property type="entry name" value="IMMUNOGLOBULIN V-SET DOMAIN-CONTAINING PROTEIN"/>
    <property type="match status" value="1"/>
</dbReference>
<keyword evidence="6" id="KW-0812">Transmembrane</keyword>
<dbReference type="AlphaFoldDB" id="A0AAV9RRI2"/>
<evidence type="ECO:0000256" key="4">
    <source>
        <dbReference type="ARBA" id="ARBA00023180"/>
    </source>
</evidence>
<feature type="signal peptide" evidence="7">
    <location>
        <begin position="1"/>
        <end position="21"/>
    </location>
</feature>
<name>A0AAV9RRI2_9TELE</name>
<sequence length="350" mass="38962">MRAKMKAVVGLLLMLLRGSHGMEPFCDGSQDGALCYGALGGAVDLLLVANVSEIPKFVWKKNVSVILRWRDIIVYNTKESKFLFFPSNGTVRISNLSRTDSGEYKLELNDKDGKETGWRTLQLFVQAPVSSVQLVSECLSQGQIKVSCRSEADSLQYNWTLGGHILTDSELFSRNNESNIIVLRQNISGRLVCSVRNPVSYSFKEMNISDCGFIFISCTSNGTQIAKWVYKENNTQCVEPTTVPPAVTHTNVELLPVMAGVLAALVIVLVISIACICAHKKKKTTKVEEDDQEVTCADVRVVKKQERKVEVNVADVEYGQVKFSKRPKSRPDRSNPTMDDTVYAQVRKAR</sequence>
<evidence type="ECO:0000313" key="9">
    <source>
        <dbReference type="EMBL" id="KAK5611432.1"/>
    </source>
</evidence>
<feature type="domain" description="Ig-like" evidence="8">
    <location>
        <begin position="128"/>
        <end position="209"/>
    </location>
</feature>